<accession>A0A6G0TCT7</accession>
<organism evidence="2 3">
    <name type="scientific">Aphis glycines</name>
    <name type="common">Soybean aphid</name>
    <dbReference type="NCBI Taxonomy" id="307491"/>
    <lineage>
        <taxon>Eukaryota</taxon>
        <taxon>Metazoa</taxon>
        <taxon>Ecdysozoa</taxon>
        <taxon>Arthropoda</taxon>
        <taxon>Hexapoda</taxon>
        <taxon>Insecta</taxon>
        <taxon>Pterygota</taxon>
        <taxon>Neoptera</taxon>
        <taxon>Paraneoptera</taxon>
        <taxon>Hemiptera</taxon>
        <taxon>Sternorrhyncha</taxon>
        <taxon>Aphidomorpha</taxon>
        <taxon>Aphidoidea</taxon>
        <taxon>Aphididae</taxon>
        <taxon>Aphidini</taxon>
        <taxon>Aphis</taxon>
        <taxon>Aphis</taxon>
    </lineage>
</organism>
<dbReference type="Proteomes" id="UP000475862">
    <property type="component" value="Unassembled WGS sequence"/>
</dbReference>
<dbReference type="EMBL" id="VYZN01000042">
    <property type="protein sequence ID" value="KAE9530689.1"/>
    <property type="molecule type" value="Genomic_DNA"/>
</dbReference>
<keyword evidence="1" id="KW-1133">Transmembrane helix</keyword>
<name>A0A6G0TCT7_APHGL</name>
<protein>
    <submittedName>
        <fullName evidence="2">Uncharacterized protein</fullName>
    </submittedName>
</protein>
<feature type="transmembrane region" description="Helical" evidence="1">
    <location>
        <begin position="86"/>
        <end position="106"/>
    </location>
</feature>
<feature type="transmembrane region" description="Helical" evidence="1">
    <location>
        <begin position="6"/>
        <end position="28"/>
    </location>
</feature>
<evidence type="ECO:0000256" key="1">
    <source>
        <dbReference type="SAM" id="Phobius"/>
    </source>
</evidence>
<proteinExistence type="predicted"/>
<sequence>MSKKTIYASIPLISSFGGKVMFFGYRVYEENKAQNLLGSVIQKTYPRLISRHLDLDLIFNDIANIYLQSKIAITKSKLLNEWSNRYFFYQNNCVCVCVFFVSVYTITCRNNASISNFRGSFRWESEYPRCIIEIKKIQILTKYVEIVKMCNTRHSPFVRLDLGPEYHLSSLSIRVEEPENKNNNIIDIILIIFSYGHRVDRLTKECNNIFDVIYCNLMLDTNKKIELYFIYLFRNQLKSNAKVKHRLVFSNSCIEHF</sequence>
<keyword evidence="1" id="KW-0472">Membrane</keyword>
<dbReference type="AlphaFoldDB" id="A0A6G0TCT7"/>
<keyword evidence="1" id="KW-0812">Transmembrane</keyword>
<reference evidence="2 3" key="1">
    <citation type="submission" date="2019-08" db="EMBL/GenBank/DDBJ databases">
        <title>The genome of the soybean aphid Biotype 1, its phylome, world population structure and adaptation to the North American continent.</title>
        <authorList>
            <person name="Giordano R."/>
            <person name="Donthu R.K."/>
            <person name="Hernandez A.G."/>
            <person name="Wright C.L."/>
            <person name="Zimin A.V."/>
        </authorList>
    </citation>
    <scope>NUCLEOTIDE SEQUENCE [LARGE SCALE GENOMIC DNA]</scope>
    <source>
        <tissue evidence="2">Whole aphids</tissue>
    </source>
</reference>
<gene>
    <name evidence="2" type="ORF">AGLY_011151</name>
</gene>
<comment type="caution">
    <text evidence="2">The sequence shown here is derived from an EMBL/GenBank/DDBJ whole genome shotgun (WGS) entry which is preliminary data.</text>
</comment>
<evidence type="ECO:0000313" key="3">
    <source>
        <dbReference type="Proteomes" id="UP000475862"/>
    </source>
</evidence>
<evidence type="ECO:0000313" key="2">
    <source>
        <dbReference type="EMBL" id="KAE9530689.1"/>
    </source>
</evidence>
<keyword evidence="3" id="KW-1185">Reference proteome</keyword>